<organism evidence="5 6">
    <name type="scientific">Cnephaeus nilssonii</name>
    <name type="common">Northern bat</name>
    <name type="synonym">Eptesicus nilssonii</name>
    <dbReference type="NCBI Taxonomy" id="3371016"/>
    <lineage>
        <taxon>Eukaryota</taxon>
        <taxon>Metazoa</taxon>
        <taxon>Chordata</taxon>
        <taxon>Craniata</taxon>
        <taxon>Vertebrata</taxon>
        <taxon>Euteleostomi</taxon>
        <taxon>Mammalia</taxon>
        <taxon>Eutheria</taxon>
        <taxon>Laurasiatheria</taxon>
        <taxon>Chiroptera</taxon>
        <taxon>Yangochiroptera</taxon>
        <taxon>Vespertilionidae</taxon>
        <taxon>Cnephaeus</taxon>
    </lineage>
</organism>
<name>A0AA40HZ00_CNENI</name>
<evidence type="ECO:0000256" key="1">
    <source>
        <dbReference type="ARBA" id="ARBA00022468"/>
    </source>
</evidence>
<dbReference type="Gene3D" id="1.10.10.10">
    <property type="entry name" value="Winged helix-like DNA-binding domain superfamily/Winged helix DNA-binding domain"/>
    <property type="match status" value="1"/>
</dbReference>
<dbReference type="Gene3D" id="1.10.555.10">
    <property type="entry name" value="Rho GTPase activation protein"/>
    <property type="match status" value="1"/>
</dbReference>
<comment type="caution">
    <text evidence="5">The sequence shown here is derived from an EMBL/GenBank/DDBJ whole genome shotgun (WGS) entry which is preliminary data.</text>
</comment>
<reference evidence="5" key="1">
    <citation type="submission" date="2023-06" db="EMBL/GenBank/DDBJ databases">
        <title>Reference genome for the Northern bat (Eptesicus nilssonii), a most northern bat species.</title>
        <authorList>
            <person name="Laine V.N."/>
            <person name="Pulliainen A.T."/>
            <person name="Lilley T.M."/>
        </authorList>
    </citation>
    <scope>NUCLEOTIDE SEQUENCE</scope>
    <source>
        <strain evidence="5">BLF_Eptnil</strain>
        <tissue evidence="5">Kidney</tissue>
    </source>
</reference>
<dbReference type="FunFam" id="1.10.555.10:FF:000038">
    <property type="entry name" value="DEP domain-containing protein 1A isoform X1"/>
    <property type="match status" value="1"/>
</dbReference>
<dbReference type="Pfam" id="PF00610">
    <property type="entry name" value="DEP"/>
    <property type="match status" value="1"/>
</dbReference>
<dbReference type="SUPFAM" id="SSF46785">
    <property type="entry name" value="Winged helix' DNA-binding domain"/>
    <property type="match status" value="1"/>
</dbReference>
<feature type="domain" description="DEP" evidence="4">
    <location>
        <begin position="24"/>
        <end position="108"/>
    </location>
</feature>
<accession>A0AA40HZ00</accession>
<dbReference type="PROSITE" id="PS50186">
    <property type="entry name" value="DEP"/>
    <property type="match status" value="1"/>
</dbReference>
<dbReference type="SUPFAM" id="SSF48350">
    <property type="entry name" value="GTPase activation domain, GAP"/>
    <property type="match status" value="1"/>
</dbReference>
<dbReference type="InterPro" id="IPR000591">
    <property type="entry name" value="DEP_dom"/>
</dbReference>
<dbReference type="InterPro" id="IPR008936">
    <property type="entry name" value="Rho_GTPase_activation_prot"/>
</dbReference>
<dbReference type="PANTHER" id="PTHR16206">
    <property type="entry name" value="DEP DOMAIN-CONTAINING"/>
    <property type="match status" value="1"/>
</dbReference>
<evidence type="ECO:0000259" key="4">
    <source>
        <dbReference type="PROSITE" id="PS50186"/>
    </source>
</evidence>
<dbReference type="Proteomes" id="UP001177744">
    <property type="component" value="Unassembled WGS sequence"/>
</dbReference>
<evidence type="ECO:0000256" key="2">
    <source>
        <dbReference type="ARBA" id="ARBA00055549"/>
    </source>
</evidence>
<dbReference type="GO" id="GO:0005096">
    <property type="term" value="F:GTPase activator activity"/>
    <property type="evidence" value="ECO:0007669"/>
    <property type="project" value="UniProtKB-KW"/>
</dbReference>
<dbReference type="EMBL" id="JAULJE010000008">
    <property type="protein sequence ID" value="KAK1339910.1"/>
    <property type="molecule type" value="Genomic_DNA"/>
</dbReference>
<dbReference type="PANTHER" id="PTHR16206:SF12">
    <property type="entry name" value="DEP DOMAIN-CONTAINING PROTEIN 1A"/>
    <property type="match status" value="1"/>
</dbReference>
<gene>
    <name evidence="5" type="ORF">QTO34_018471</name>
</gene>
<dbReference type="InterPro" id="IPR036390">
    <property type="entry name" value="WH_DNA-bd_sf"/>
</dbReference>
<dbReference type="FunFam" id="1.10.10.10:FF:000182">
    <property type="entry name" value="DEP domain-containing protein 1B isoform 1"/>
    <property type="match status" value="1"/>
</dbReference>
<proteinExistence type="predicted"/>
<dbReference type="InterPro" id="IPR036388">
    <property type="entry name" value="WH-like_DNA-bd_sf"/>
</dbReference>
<dbReference type="GO" id="GO:0035556">
    <property type="term" value="P:intracellular signal transduction"/>
    <property type="evidence" value="ECO:0007669"/>
    <property type="project" value="InterPro"/>
</dbReference>
<evidence type="ECO:0000256" key="3">
    <source>
        <dbReference type="ARBA" id="ARBA00069599"/>
    </source>
</evidence>
<keyword evidence="6" id="KW-1185">Reference proteome</keyword>
<dbReference type="GO" id="GO:0005634">
    <property type="term" value="C:nucleus"/>
    <property type="evidence" value="ECO:0007669"/>
    <property type="project" value="TreeGrafter"/>
</dbReference>
<dbReference type="SMART" id="SM00049">
    <property type="entry name" value="DEP"/>
    <property type="match status" value="1"/>
</dbReference>
<comment type="function">
    <text evidence="2">May be involved in transcriptional regulation as a transcriptional corepressor. The DEPDC1A-ZNF224 complex may play a critical role in bladder carcinogenesis by repressing the transcription of the A20 gene, leading to transport of NF-KB protein into the nucleus, resulting in suppression of apoptosis of bladder cancer cells.</text>
</comment>
<keyword evidence="1" id="KW-0343">GTPase activation</keyword>
<protein>
    <recommendedName>
        <fullName evidence="3">DEP domain-containing protein 1A</fullName>
    </recommendedName>
</protein>
<evidence type="ECO:0000313" key="5">
    <source>
        <dbReference type="EMBL" id="KAK1339910.1"/>
    </source>
</evidence>
<dbReference type="GO" id="GO:0017053">
    <property type="term" value="C:transcription repressor complex"/>
    <property type="evidence" value="ECO:0007669"/>
    <property type="project" value="TreeGrafter"/>
</dbReference>
<dbReference type="AlphaFoldDB" id="A0AA40HZ00"/>
<sequence length="802" mass="91726">MENRSVPPGPYRATKLWNEVTTSFRAGMPLRKHRQHFKKYGNCFTAGEAVDWLYDLLRNNNNFGPEVTRQQTIQLLRKFLKNHVIEDIKGKWGSENLYDNSQLFRFPANSPLKTLPRRHPELRKNSIENVSKDKDSIFKLRNLSRRTPKKHGLQFSQENTENMNCEIINEDQENSVDNREISQKDIEEVWRYIILNYLQTILGVSSLEEVINPKQVIPQYIMYNMTNTSKHGVVVLQDKSGPRSNDMTNPTYVGFERDVFRTIADYFLDLPEPLLTFEYYELFVNILVVCGYITFSDRPSGIHKIQDDLQSSKILHLNSLNSFKSTECLLLSLLRKDKNKEESNTTERLQISDHGFQEKCVKKMQLVDLKNRRASANDIIGGSCHNLIGLSSMHALSSNIKPRCYSLEGIIDLPGSSRKEVSNIIHQSILNIEGQNKQFLESEIKQESIMNLHSEESIQKPLCVGFKRTSTMTVQDQEELYNGKSKSKQLCRSQSLLLRSSTRRNSYVNMPVAEIIMKPNLGQGSTSVQTAMEGLLQPHLERVAINALQLCCLLLPPPNRRKLQLLMRMISRMSQNVDMPQLHDAMGTRSLMIHTFSRCVLCCAEEVDLDELLAARLVSFLMDHHQEILQVPSYLQTAVEKHLDYLKRGLIKNPGDGLIAPLPTYSYCKQISAQEFDEQKVSTSQDAIAELLENIIKSKSLPLKEKRKKLKQFQKEYPLIYQKRFPTTESEAALFGDKPTIKQPMLILRKPKLRTTGANMQINPTKMAAAMERAGGLGFPGDGGSQAFCPPWPLLKATKFQL</sequence>
<evidence type="ECO:0000313" key="6">
    <source>
        <dbReference type="Proteomes" id="UP001177744"/>
    </source>
</evidence>